<reference evidence="2" key="1">
    <citation type="submission" date="2020-04" db="EMBL/GenBank/DDBJ databases">
        <title>Analysis of mating type loci in Filobasidium floriforme.</title>
        <authorList>
            <person name="Nowrousian M."/>
        </authorList>
    </citation>
    <scope>NUCLEOTIDE SEQUENCE</scope>
    <source>
        <strain evidence="2">CBS 6242</strain>
    </source>
</reference>
<feature type="compositionally biased region" description="Low complexity" evidence="1">
    <location>
        <begin position="1"/>
        <end position="12"/>
    </location>
</feature>
<evidence type="ECO:0000313" key="2">
    <source>
        <dbReference type="EMBL" id="KAG7558327.1"/>
    </source>
</evidence>
<feature type="compositionally biased region" description="Acidic residues" evidence="1">
    <location>
        <begin position="255"/>
        <end position="273"/>
    </location>
</feature>
<name>A0A8K0JNI9_9TREE</name>
<feature type="compositionally biased region" description="Polar residues" evidence="1">
    <location>
        <begin position="121"/>
        <end position="131"/>
    </location>
</feature>
<organism evidence="2 3">
    <name type="scientific">Filobasidium floriforme</name>
    <dbReference type="NCBI Taxonomy" id="5210"/>
    <lineage>
        <taxon>Eukaryota</taxon>
        <taxon>Fungi</taxon>
        <taxon>Dikarya</taxon>
        <taxon>Basidiomycota</taxon>
        <taxon>Agaricomycotina</taxon>
        <taxon>Tremellomycetes</taxon>
        <taxon>Filobasidiales</taxon>
        <taxon>Filobasidiaceae</taxon>
        <taxon>Filobasidium</taxon>
    </lineage>
</organism>
<evidence type="ECO:0000256" key="1">
    <source>
        <dbReference type="SAM" id="MobiDB-lite"/>
    </source>
</evidence>
<evidence type="ECO:0000313" key="3">
    <source>
        <dbReference type="Proteomes" id="UP000812966"/>
    </source>
</evidence>
<dbReference type="EMBL" id="JABELV010000046">
    <property type="protein sequence ID" value="KAG7558327.1"/>
    <property type="molecule type" value="Genomic_DNA"/>
</dbReference>
<feature type="compositionally biased region" description="Acidic residues" evidence="1">
    <location>
        <begin position="468"/>
        <end position="490"/>
    </location>
</feature>
<feature type="compositionally biased region" description="Pro residues" evidence="1">
    <location>
        <begin position="84"/>
        <end position="99"/>
    </location>
</feature>
<feature type="compositionally biased region" description="Low complexity" evidence="1">
    <location>
        <begin position="111"/>
        <end position="120"/>
    </location>
</feature>
<dbReference type="Proteomes" id="UP000812966">
    <property type="component" value="Unassembled WGS sequence"/>
</dbReference>
<accession>A0A8K0JNI9</accession>
<feature type="compositionally biased region" description="Basic and acidic residues" evidence="1">
    <location>
        <begin position="36"/>
        <end position="51"/>
    </location>
</feature>
<feature type="region of interest" description="Disordered" evidence="1">
    <location>
        <begin position="1"/>
        <end position="291"/>
    </location>
</feature>
<feature type="region of interest" description="Disordered" evidence="1">
    <location>
        <begin position="448"/>
        <end position="490"/>
    </location>
</feature>
<feature type="region of interest" description="Disordered" evidence="1">
    <location>
        <begin position="311"/>
        <end position="423"/>
    </location>
</feature>
<feature type="compositionally biased region" description="Polar residues" evidence="1">
    <location>
        <begin position="330"/>
        <end position="345"/>
    </location>
</feature>
<protein>
    <submittedName>
        <fullName evidence="2">Uncharacterized protein</fullName>
    </submittedName>
</protein>
<feature type="compositionally biased region" description="Polar residues" evidence="1">
    <location>
        <begin position="158"/>
        <end position="170"/>
    </location>
</feature>
<keyword evidence="3" id="KW-1185">Reference proteome</keyword>
<feature type="compositionally biased region" description="Polar residues" evidence="1">
    <location>
        <begin position="389"/>
        <end position="407"/>
    </location>
</feature>
<proteinExistence type="predicted"/>
<gene>
    <name evidence="2" type="ORF">FFLO_02797</name>
</gene>
<dbReference type="AlphaFoldDB" id="A0A8K0JNI9"/>
<comment type="caution">
    <text evidence="2">The sequence shown here is derived from an EMBL/GenBank/DDBJ whole genome shotgun (WGS) entry which is preliminary data.</text>
</comment>
<sequence>MSILFSPSAALPTTPPPNSSRACRTFPLSPLNPFRYDQHQHQNGQHHDLKTEAGTSNTTEMNRDDPMSSPPISSTYRGDGGTFFPPPLGSSSPPIPSPTPGTSYHHPPSSPCSVSTSTSTLRPNNSQSLSFASRARARQPLPPSHRAAPDPHARWGSQRPSLGRHSQSASAAGFTSFGESVDGMTERSVKGAMWRDKFRQQCLEVRDRDSKRVGGNGPGTATGVENGRSRQRAGASAGSTRRSRRGDKPKTFDPAADDDEDMSEDSEEQADNEEIFRLMMQKQRRQLMHQARVQYDREVGGSDPAVLEMDIRQAEAEAEAEAEAAAAASMSGTGTAPNQFTSPHSRPQPGQPSVPGTIWRYRPSPARNGIPMSTPLTEPTTDVFFMHTGGTNASASTSGMGDNTSRNDCGRPQEGSELDTGRQVELDEEELARLAQMEEEERLMIDRFGNGFRGPTHPPSDGILDGLTWEDLEPDDDELGLGEDVEMSTG</sequence>
<feature type="compositionally biased region" description="Basic and acidic residues" evidence="1">
    <location>
        <begin position="184"/>
        <end position="212"/>
    </location>
</feature>